<proteinExistence type="predicted"/>
<reference evidence="1 2" key="1">
    <citation type="journal article" date="2015" name="Nat. Commun.">
        <title>Outbred genome sequencing and CRISPR/Cas9 gene editing in butterflies.</title>
        <authorList>
            <person name="Li X."/>
            <person name="Fan D."/>
            <person name="Zhang W."/>
            <person name="Liu G."/>
            <person name="Zhang L."/>
            <person name="Zhao L."/>
            <person name="Fang X."/>
            <person name="Chen L."/>
            <person name="Dong Y."/>
            <person name="Chen Y."/>
            <person name="Ding Y."/>
            <person name="Zhao R."/>
            <person name="Feng M."/>
            <person name="Zhu Y."/>
            <person name="Feng Y."/>
            <person name="Jiang X."/>
            <person name="Zhu D."/>
            <person name="Xiang H."/>
            <person name="Feng X."/>
            <person name="Li S."/>
            <person name="Wang J."/>
            <person name="Zhang G."/>
            <person name="Kronforst M.R."/>
            <person name="Wang W."/>
        </authorList>
    </citation>
    <scope>NUCLEOTIDE SEQUENCE [LARGE SCALE GENOMIC DNA]</scope>
    <source>
        <strain evidence="1">Ya'a_city_454_Pm</strain>
        <tissue evidence="1">Whole body</tissue>
    </source>
</reference>
<dbReference type="AlphaFoldDB" id="A0A194R553"/>
<keyword evidence="2" id="KW-1185">Reference proteome</keyword>
<evidence type="ECO:0000313" key="2">
    <source>
        <dbReference type="Proteomes" id="UP000053240"/>
    </source>
</evidence>
<protein>
    <submittedName>
        <fullName evidence="1">Uncharacterized protein</fullName>
    </submittedName>
</protein>
<sequence length="63" mass="6551">MLAAGNWRLATKLSSAVSCERTPPSVAADDIRTKNECGKIIRELQGFVCDGADSSGGRLGGGR</sequence>
<dbReference type="EMBL" id="KQ460779">
    <property type="protein sequence ID" value="KPJ12370.1"/>
    <property type="molecule type" value="Genomic_DNA"/>
</dbReference>
<gene>
    <name evidence="1" type="ORF">RR48_11626</name>
</gene>
<dbReference type="InParanoid" id="A0A194R553"/>
<dbReference type="Proteomes" id="UP000053240">
    <property type="component" value="Unassembled WGS sequence"/>
</dbReference>
<name>A0A194R553_PAPMA</name>
<organism evidence="1 2">
    <name type="scientific">Papilio machaon</name>
    <name type="common">Old World swallowtail butterfly</name>
    <dbReference type="NCBI Taxonomy" id="76193"/>
    <lineage>
        <taxon>Eukaryota</taxon>
        <taxon>Metazoa</taxon>
        <taxon>Ecdysozoa</taxon>
        <taxon>Arthropoda</taxon>
        <taxon>Hexapoda</taxon>
        <taxon>Insecta</taxon>
        <taxon>Pterygota</taxon>
        <taxon>Neoptera</taxon>
        <taxon>Endopterygota</taxon>
        <taxon>Lepidoptera</taxon>
        <taxon>Glossata</taxon>
        <taxon>Ditrysia</taxon>
        <taxon>Papilionoidea</taxon>
        <taxon>Papilionidae</taxon>
        <taxon>Papilioninae</taxon>
        <taxon>Papilio</taxon>
    </lineage>
</organism>
<accession>A0A194R553</accession>
<evidence type="ECO:0000313" key="1">
    <source>
        <dbReference type="EMBL" id="KPJ12370.1"/>
    </source>
</evidence>